<dbReference type="STRING" id="3880.A0A072VGM5"/>
<protein>
    <recommendedName>
        <fullName evidence="1">RNA helicase</fullName>
        <ecNumber evidence="1">3.6.4.13</ecNumber>
    </recommendedName>
</protein>
<dbReference type="Pfam" id="PF00270">
    <property type="entry name" value="DEAD"/>
    <property type="match status" value="1"/>
</dbReference>
<gene>
    <name evidence="9" type="ordered locus">MTR_1g046570</name>
    <name evidence="10" type="ORF">MtrunA17_Chr1g0169331</name>
</gene>
<dbReference type="GO" id="GO:0003724">
    <property type="term" value="F:RNA helicase activity"/>
    <property type="evidence" value="ECO:0007669"/>
    <property type="project" value="UniProtKB-EC"/>
</dbReference>
<dbReference type="InterPro" id="IPR027417">
    <property type="entry name" value="P-loop_NTPase"/>
</dbReference>
<dbReference type="InterPro" id="IPR011545">
    <property type="entry name" value="DEAD/DEAH_box_helicase_dom"/>
</dbReference>
<keyword evidence="12" id="KW-1185">Reference proteome</keyword>
<name>A0A072VGM5_MEDTR</name>
<dbReference type="EMBL" id="CM001217">
    <property type="protein sequence ID" value="KEH41199.1"/>
    <property type="molecule type" value="Genomic_DNA"/>
</dbReference>
<dbReference type="SMART" id="SM00487">
    <property type="entry name" value="DEXDc"/>
    <property type="match status" value="1"/>
</dbReference>
<evidence type="ECO:0000313" key="11">
    <source>
        <dbReference type="EnsemblPlants" id="KEH41199"/>
    </source>
</evidence>
<evidence type="ECO:0000256" key="6">
    <source>
        <dbReference type="ARBA" id="ARBA00022884"/>
    </source>
</evidence>
<keyword evidence="6" id="KW-0694">RNA-binding</keyword>
<dbReference type="InterPro" id="IPR001650">
    <property type="entry name" value="Helicase_C-like"/>
</dbReference>
<dbReference type="InterPro" id="IPR014001">
    <property type="entry name" value="Helicase_ATP-bd"/>
</dbReference>
<dbReference type="GO" id="GO:0003743">
    <property type="term" value="F:translation initiation factor activity"/>
    <property type="evidence" value="ECO:0000318"/>
    <property type="project" value="GO_Central"/>
</dbReference>
<dbReference type="CDD" id="cd18787">
    <property type="entry name" value="SF2_C_DEAD"/>
    <property type="match status" value="1"/>
</dbReference>
<dbReference type="SUPFAM" id="SSF52540">
    <property type="entry name" value="P-loop containing nucleoside triphosphate hydrolases"/>
    <property type="match status" value="1"/>
</dbReference>
<evidence type="ECO:0000256" key="5">
    <source>
        <dbReference type="ARBA" id="ARBA00022840"/>
    </source>
</evidence>
<dbReference type="Proteomes" id="UP000265566">
    <property type="component" value="Chromosome 1"/>
</dbReference>
<evidence type="ECO:0000256" key="4">
    <source>
        <dbReference type="ARBA" id="ARBA00022806"/>
    </source>
</evidence>
<reference evidence="11" key="3">
    <citation type="submission" date="2015-04" db="UniProtKB">
        <authorList>
            <consortium name="EnsemblPlants"/>
        </authorList>
    </citation>
    <scope>IDENTIFICATION</scope>
    <source>
        <strain evidence="11">cv. Jemalong A17</strain>
    </source>
</reference>
<dbReference type="SMART" id="SM00490">
    <property type="entry name" value="HELICc"/>
    <property type="match status" value="1"/>
</dbReference>
<feature type="domain" description="Helicase C-terminal" evidence="8">
    <location>
        <begin position="231"/>
        <end position="398"/>
    </location>
</feature>
<dbReference type="Pfam" id="PF00271">
    <property type="entry name" value="Helicase_C"/>
    <property type="match status" value="1"/>
</dbReference>
<dbReference type="EnsemblPlants" id="KEH41199">
    <property type="protein sequence ID" value="KEH41199"/>
    <property type="gene ID" value="MTR_1g046570"/>
</dbReference>
<organism evidence="9 12">
    <name type="scientific">Medicago truncatula</name>
    <name type="common">Barrel medic</name>
    <name type="synonym">Medicago tribuloides</name>
    <dbReference type="NCBI Taxonomy" id="3880"/>
    <lineage>
        <taxon>Eukaryota</taxon>
        <taxon>Viridiplantae</taxon>
        <taxon>Streptophyta</taxon>
        <taxon>Embryophyta</taxon>
        <taxon>Tracheophyta</taxon>
        <taxon>Spermatophyta</taxon>
        <taxon>Magnoliopsida</taxon>
        <taxon>eudicotyledons</taxon>
        <taxon>Gunneridae</taxon>
        <taxon>Pentapetalae</taxon>
        <taxon>rosids</taxon>
        <taxon>fabids</taxon>
        <taxon>Fabales</taxon>
        <taxon>Fabaceae</taxon>
        <taxon>Papilionoideae</taxon>
        <taxon>50 kb inversion clade</taxon>
        <taxon>NPAAA clade</taxon>
        <taxon>Hologalegina</taxon>
        <taxon>IRL clade</taxon>
        <taxon>Trifolieae</taxon>
        <taxon>Medicago</taxon>
    </lineage>
</organism>
<sequence length="398" mass="45196">MSSSTHSQGFGRPSSIQQRVIAPFCEGLGVILQDPYGTGMLETFCIGILKKLDYGLVHCQALVLAPTMELVLQIKEVMQDLGRFHGVKIHACVGGTSVPKEDRQRFLKVGYNSYIVEGTSNVYDIIDMDGQFIFKGGVHIIVGTPRCVYDMLQRGRTRLDCIKMFVMDEVDQMLSLGFKDKIDEIFKLLPCKIQVGVISATMPPEALEITRKFMKKPVTIQAKPDELTLEGIKQFYVDVEKEEWKLETLCDIFELTVKAKSITHCIVFVDTRCKVDWLTDKMQSRDHKVSVIQSDMDQNTRDIIVREFFSQSGSPHVLITTDPLVCGTDVHKVSLIVNYDLPAAPENYLYRIGRRSGQFGRCVAINFMTKDEATMIIDIQKFYNMVIEELPYNFDELL</sequence>
<dbReference type="GO" id="GO:0002183">
    <property type="term" value="P:cytoplasmic translational initiation"/>
    <property type="evidence" value="ECO:0000318"/>
    <property type="project" value="GO_Central"/>
</dbReference>
<dbReference type="Gramene" id="rna2396">
    <property type="protein sequence ID" value="RHN78748.1"/>
    <property type="gene ID" value="gene2396"/>
</dbReference>
<dbReference type="HOGENOM" id="CLU_003041_1_0_1"/>
<dbReference type="EC" id="3.6.4.13" evidence="1"/>
<dbReference type="EMBL" id="PSQE01000001">
    <property type="protein sequence ID" value="RHN78748.1"/>
    <property type="molecule type" value="Genomic_DNA"/>
</dbReference>
<dbReference type="PROSITE" id="PS51194">
    <property type="entry name" value="HELICASE_CTER"/>
    <property type="match status" value="1"/>
</dbReference>
<evidence type="ECO:0000259" key="8">
    <source>
        <dbReference type="PROSITE" id="PS51194"/>
    </source>
</evidence>
<dbReference type="GO" id="GO:0005524">
    <property type="term" value="F:ATP binding"/>
    <property type="evidence" value="ECO:0007669"/>
    <property type="project" value="UniProtKB-KW"/>
</dbReference>
<reference evidence="10" key="4">
    <citation type="journal article" date="2018" name="Nat. Plants">
        <title>Whole-genome landscape of Medicago truncatula symbiotic genes.</title>
        <authorList>
            <person name="Pecrix Y."/>
            <person name="Gamas P."/>
            <person name="Carrere S."/>
        </authorList>
    </citation>
    <scope>NUCLEOTIDE SEQUENCE</scope>
    <source>
        <tissue evidence="10">Leaves</tissue>
    </source>
</reference>
<evidence type="ECO:0000256" key="2">
    <source>
        <dbReference type="ARBA" id="ARBA00022741"/>
    </source>
</evidence>
<dbReference type="PANTHER" id="PTHR47958">
    <property type="entry name" value="ATP-DEPENDENT RNA HELICASE DBP3"/>
    <property type="match status" value="1"/>
</dbReference>
<dbReference type="PROSITE" id="PS51192">
    <property type="entry name" value="HELICASE_ATP_BIND_1"/>
    <property type="match status" value="1"/>
</dbReference>
<dbReference type="GO" id="GO:0016787">
    <property type="term" value="F:hydrolase activity"/>
    <property type="evidence" value="ECO:0007669"/>
    <property type="project" value="UniProtKB-KW"/>
</dbReference>
<dbReference type="Gene3D" id="3.40.50.300">
    <property type="entry name" value="P-loop containing nucleotide triphosphate hydrolases"/>
    <property type="match status" value="2"/>
</dbReference>
<keyword evidence="3 10" id="KW-0378">Hydrolase</keyword>
<keyword evidence="4 9" id="KW-0347">Helicase</keyword>
<evidence type="ECO:0000313" key="9">
    <source>
        <dbReference type="EMBL" id="KEH41199.1"/>
    </source>
</evidence>
<keyword evidence="2" id="KW-0547">Nucleotide-binding</keyword>
<evidence type="ECO:0000256" key="3">
    <source>
        <dbReference type="ARBA" id="ARBA00022801"/>
    </source>
</evidence>
<dbReference type="Proteomes" id="UP000002051">
    <property type="component" value="Unassembled WGS sequence"/>
</dbReference>
<keyword evidence="5" id="KW-0067">ATP-binding</keyword>
<evidence type="ECO:0000256" key="1">
    <source>
        <dbReference type="ARBA" id="ARBA00012552"/>
    </source>
</evidence>
<dbReference type="GO" id="GO:0010494">
    <property type="term" value="C:cytoplasmic stress granule"/>
    <property type="evidence" value="ECO:0000318"/>
    <property type="project" value="GO_Central"/>
</dbReference>
<evidence type="ECO:0000313" key="10">
    <source>
        <dbReference type="EMBL" id="RHN78748.1"/>
    </source>
</evidence>
<proteinExistence type="predicted"/>
<feature type="domain" description="Helicase ATP-binding" evidence="7">
    <location>
        <begin position="21"/>
        <end position="220"/>
    </location>
</feature>
<accession>A0A072VGM5</accession>
<evidence type="ECO:0000313" key="12">
    <source>
        <dbReference type="Proteomes" id="UP000002051"/>
    </source>
</evidence>
<dbReference type="GO" id="GO:0003723">
    <property type="term" value="F:RNA binding"/>
    <property type="evidence" value="ECO:0007669"/>
    <property type="project" value="UniProtKB-KW"/>
</dbReference>
<reference evidence="9 12" key="1">
    <citation type="journal article" date="2011" name="Nature">
        <title>The Medicago genome provides insight into the evolution of rhizobial symbioses.</title>
        <authorList>
            <person name="Young N.D."/>
            <person name="Debelle F."/>
            <person name="Oldroyd G.E."/>
            <person name="Geurts R."/>
            <person name="Cannon S.B."/>
            <person name="Udvardi M.K."/>
            <person name="Benedito V.A."/>
            <person name="Mayer K.F."/>
            <person name="Gouzy J."/>
            <person name="Schoof H."/>
            <person name="Van de Peer Y."/>
            <person name="Proost S."/>
            <person name="Cook D.R."/>
            <person name="Meyers B.C."/>
            <person name="Spannagl M."/>
            <person name="Cheung F."/>
            <person name="De Mita S."/>
            <person name="Krishnakumar V."/>
            <person name="Gundlach H."/>
            <person name="Zhou S."/>
            <person name="Mudge J."/>
            <person name="Bharti A.K."/>
            <person name="Murray J.D."/>
            <person name="Naoumkina M.A."/>
            <person name="Rosen B."/>
            <person name="Silverstein K.A."/>
            <person name="Tang H."/>
            <person name="Rombauts S."/>
            <person name="Zhao P.X."/>
            <person name="Zhou P."/>
            <person name="Barbe V."/>
            <person name="Bardou P."/>
            <person name="Bechner M."/>
            <person name="Bellec A."/>
            <person name="Berger A."/>
            <person name="Berges H."/>
            <person name="Bidwell S."/>
            <person name="Bisseling T."/>
            <person name="Choisne N."/>
            <person name="Couloux A."/>
            <person name="Denny R."/>
            <person name="Deshpande S."/>
            <person name="Dai X."/>
            <person name="Doyle J.J."/>
            <person name="Dudez A.M."/>
            <person name="Farmer A.D."/>
            <person name="Fouteau S."/>
            <person name="Franken C."/>
            <person name="Gibelin C."/>
            <person name="Gish J."/>
            <person name="Goldstein S."/>
            <person name="Gonzalez A.J."/>
            <person name="Green P.J."/>
            <person name="Hallab A."/>
            <person name="Hartog M."/>
            <person name="Hua A."/>
            <person name="Humphray S.J."/>
            <person name="Jeong D.H."/>
            <person name="Jing Y."/>
            <person name="Jocker A."/>
            <person name="Kenton S.M."/>
            <person name="Kim D.J."/>
            <person name="Klee K."/>
            <person name="Lai H."/>
            <person name="Lang C."/>
            <person name="Lin S."/>
            <person name="Macmil S.L."/>
            <person name="Magdelenat G."/>
            <person name="Matthews L."/>
            <person name="McCorrison J."/>
            <person name="Monaghan E.L."/>
            <person name="Mun J.H."/>
            <person name="Najar F.Z."/>
            <person name="Nicholson C."/>
            <person name="Noirot C."/>
            <person name="O'Bleness M."/>
            <person name="Paule C.R."/>
            <person name="Poulain J."/>
            <person name="Prion F."/>
            <person name="Qin B."/>
            <person name="Qu C."/>
            <person name="Retzel E.F."/>
            <person name="Riddle C."/>
            <person name="Sallet E."/>
            <person name="Samain S."/>
            <person name="Samson N."/>
            <person name="Sanders I."/>
            <person name="Saurat O."/>
            <person name="Scarpelli C."/>
            <person name="Schiex T."/>
            <person name="Segurens B."/>
            <person name="Severin A.J."/>
            <person name="Sherrier D.J."/>
            <person name="Shi R."/>
            <person name="Sims S."/>
            <person name="Singer S.R."/>
            <person name="Sinharoy S."/>
            <person name="Sterck L."/>
            <person name="Viollet A."/>
            <person name="Wang B.B."/>
            <person name="Wang K."/>
            <person name="Wang M."/>
            <person name="Wang X."/>
            <person name="Warfsmann J."/>
            <person name="Weissenbach J."/>
            <person name="White D.D."/>
            <person name="White J.D."/>
            <person name="Wiley G.B."/>
            <person name="Wincker P."/>
            <person name="Xing Y."/>
            <person name="Yang L."/>
            <person name="Yao Z."/>
            <person name="Ying F."/>
            <person name="Zhai J."/>
            <person name="Zhou L."/>
            <person name="Zuber A."/>
            <person name="Denarie J."/>
            <person name="Dixon R.A."/>
            <person name="May G.D."/>
            <person name="Schwartz D.C."/>
            <person name="Rogers J."/>
            <person name="Quetier F."/>
            <person name="Town C.D."/>
            <person name="Roe B.A."/>
        </authorList>
    </citation>
    <scope>NUCLEOTIDE SEQUENCE [LARGE SCALE GENOMIC DNA]</scope>
    <source>
        <strain evidence="9">A17</strain>
        <strain evidence="11 12">cv. Jemalong A17</strain>
    </source>
</reference>
<evidence type="ECO:0000259" key="7">
    <source>
        <dbReference type="PROSITE" id="PS51192"/>
    </source>
</evidence>
<reference evidence="9 12" key="2">
    <citation type="journal article" date="2014" name="BMC Genomics">
        <title>An improved genome release (version Mt4.0) for the model legume Medicago truncatula.</title>
        <authorList>
            <person name="Tang H."/>
            <person name="Krishnakumar V."/>
            <person name="Bidwell S."/>
            <person name="Rosen B."/>
            <person name="Chan A."/>
            <person name="Zhou S."/>
            <person name="Gentzbittel L."/>
            <person name="Childs K.L."/>
            <person name="Yandell M."/>
            <person name="Gundlach H."/>
            <person name="Mayer K.F."/>
            <person name="Schwartz D.C."/>
            <person name="Town C.D."/>
        </authorList>
    </citation>
    <scope>GENOME REANNOTATION</scope>
    <source>
        <strain evidence="9">A17</strain>
        <strain evidence="11 12">cv. Jemalong A17</strain>
    </source>
</reference>
<dbReference type="AlphaFoldDB" id="A0A072VGM5"/>